<sequence length="186" mass="21270">MKLLHQRFGHLGMYSTQLDVGVKINENGLTSYECAACAASKAKRMTYARVPVRRSKPLATLIVDICALNEDSVDRATMFLFIVDKATRYKWVFLLKRKSEAAFYIKGLLNRLQRRFPDQRVRLLWSDQGGEFLGNEHDEYGKERGIELKMANIYSPQENGIVEKSDGDVLPRLRAMLMATNLPLIL</sequence>
<evidence type="ECO:0000256" key="1">
    <source>
        <dbReference type="ARBA" id="ARBA00022722"/>
    </source>
</evidence>
<dbReference type="GO" id="GO:0003887">
    <property type="term" value="F:DNA-directed DNA polymerase activity"/>
    <property type="evidence" value="ECO:0007669"/>
    <property type="project" value="UniProtKB-KW"/>
</dbReference>
<comment type="caution">
    <text evidence="11">The sequence shown here is derived from an EMBL/GenBank/DDBJ whole genome shotgun (WGS) entry which is preliminary data.</text>
</comment>
<proteinExistence type="predicted"/>
<keyword evidence="12" id="KW-1185">Reference proteome</keyword>
<evidence type="ECO:0000256" key="2">
    <source>
        <dbReference type="ARBA" id="ARBA00022723"/>
    </source>
</evidence>
<dbReference type="InterPro" id="IPR036397">
    <property type="entry name" value="RNaseH_sf"/>
</dbReference>
<dbReference type="GO" id="GO:0003964">
    <property type="term" value="F:RNA-directed DNA polymerase activity"/>
    <property type="evidence" value="ECO:0007669"/>
    <property type="project" value="UniProtKB-KW"/>
</dbReference>
<evidence type="ECO:0000313" key="12">
    <source>
        <dbReference type="Proteomes" id="UP000198211"/>
    </source>
</evidence>
<keyword evidence="2" id="KW-0479">Metal-binding</keyword>
<evidence type="ECO:0000256" key="3">
    <source>
        <dbReference type="ARBA" id="ARBA00022759"/>
    </source>
</evidence>
<dbReference type="PANTHER" id="PTHR42648">
    <property type="entry name" value="TRANSPOSASE, PUTATIVE-RELATED"/>
    <property type="match status" value="1"/>
</dbReference>
<evidence type="ECO:0000256" key="7">
    <source>
        <dbReference type="ARBA" id="ARBA00022918"/>
    </source>
</evidence>
<dbReference type="InterPro" id="IPR012337">
    <property type="entry name" value="RNaseH-like_sf"/>
</dbReference>
<keyword evidence="5" id="KW-0460">Magnesium</keyword>
<dbReference type="GO" id="GO:0006310">
    <property type="term" value="P:DNA recombination"/>
    <property type="evidence" value="ECO:0007669"/>
    <property type="project" value="UniProtKB-KW"/>
</dbReference>
<dbReference type="AlphaFoldDB" id="A0A225W8U0"/>
<dbReference type="GO" id="GO:0004519">
    <property type="term" value="F:endonuclease activity"/>
    <property type="evidence" value="ECO:0007669"/>
    <property type="project" value="UniProtKB-KW"/>
</dbReference>
<keyword evidence="8" id="KW-0808">Transferase</keyword>
<keyword evidence="9" id="KW-0233">DNA recombination</keyword>
<keyword evidence="7" id="KW-0695">RNA-directed DNA polymerase</keyword>
<dbReference type="EMBL" id="NBNE01001403">
    <property type="protein sequence ID" value="OWZ14146.1"/>
    <property type="molecule type" value="Genomic_DNA"/>
</dbReference>
<reference evidence="12" key="1">
    <citation type="submission" date="2017-03" db="EMBL/GenBank/DDBJ databases">
        <title>Phytopthora megakarya and P. palmivora, two closely related causual agents of cacao black pod achieved similar genome size and gene model numbers by different mechanisms.</title>
        <authorList>
            <person name="Ali S."/>
            <person name="Shao J."/>
            <person name="Larry D.J."/>
            <person name="Kronmiller B."/>
            <person name="Shen D."/>
            <person name="Strem M.D."/>
            <person name="Melnick R.L."/>
            <person name="Guiltinan M.J."/>
            <person name="Tyler B.M."/>
            <person name="Meinhardt L.W."/>
            <person name="Bailey B.A."/>
        </authorList>
    </citation>
    <scope>NUCLEOTIDE SEQUENCE [LARGE SCALE GENOMIC DNA]</scope>
    <source>
        <strain evidence="12">zdho120</strain>
    </source>
</reference>
<feature type="domain" description="Integrase catalytic" evidence="10">
    <location>
        <begin position="53"/>
        <end position="186"/>
    </location>
</feature>
<dbReference type="GO" id="GO:0046872">
    <property type="term" value="F:metal ion binding"/>
    <property type="evidence" value="ECO:0007669"/>
    <property type="project" value="UniProtKB-KW"/>
</dbReference>
<dbReference type="SUPFAM" id="SSF53098">
    <property type="entry name" value="Ribonuclease H-like"/>
    <property type="match status" value="1"/>
</dbReference>
<evidence type="ECO:0000256" key="9">
    <source>
        <dbReference type="ARBA" id="ARBA00023172"/>
    </source>
</evidence>
<dbReference type="GO" id="GO:0003676">
    <property type="term" value="F:nucleic acid binding"/>
    <property type="evidence" value="ECO:0007669"/>
    <property type="project" value="InterPro"/>
</dbReference>
<keyword evidence="4" id="KW-0378">Hydrolase</keyword>
<evidence type="ECO:0000256" key="5">
    <source>
        <dbReference type="ARBA" id="ARBA00022842"/>
    </source>
</evidence>
<gene>
    <name evidence="11" type="ORF">PHMEG_00012417</name>
</gene>
<dbReference type="PROSITE" id="PS50994">
    <property type="entry name" value="INTEGRASE"/>
    <property type="match status" value="1"/>
</dbReference>
<keyword evidence="6" id="KW-0229">DNA integration</keyword>
<dbReference type="Proteomes" id="UP000198211">
    <property type="component" value="Unassembled WGS sequence"/>
</dbReference>
<evidence type="ECO:0000313" key="11">
    <source>
        <dbReference type="EMBL" id="OWZ14146.1"/>
    </source>
</evidence>
<organism evidence="11 12">
    <name type="scientific">Phytophthora megakarya</name>
    <dbReference type="NCBI Taxonomy" id="4795"/>
    <lineage>
        <taxon>Eukaryota</taxon>
        <taxon>Sar</taxon>
        <taxon>Stramenopiles</taxon>
        <taxon>Oomycota</taxon>
        <taxon>Peronosporomycetes</taxon>
        <taxon>Peronosporales</taxon>
        <taxon>Peronosporaceae</taxon>
        <taxon>Phytophthora</taxon>
    </lineage>
</organism>
<name>A0A225W8U0_9STRA</name>
<evidence type="ECO:0000256" key="8">
    <source>
        <dbReference type="ARBA" id="ARBA00022932"/>
    </source>
</evidence>
<evidence type="ECO:0000256" key="6">
    <source>
        <dbReference type="ARBA" id="ARBA00022908"/>
    </source>
</evidence>
<evidence type="ECO:0000256" key="4">
    <source>
        <dbReference type="ARBA" id="ARBA00022801"/>
    </source>
</evidence>
<evidence type="ECO:0000259" key="10">
    <source>
        <dbReference type="PROSITE" id="PS50994"/>
    </source>
</evidence>
<dbReference type="OrthoDB" id="125211at2759"/>
<keyword evidence="8" id="KW-0548">Nucleotidyltransferase</keyword>
<dbReference type="PANTHER" id="PTHR42648:SF11">
    <property type="entry name" value="TRANSPOSON TY4-P GAG-POL POLYPROTEIN"/>
    <property type="match status" value="1"/>
</dbReference>
<dbReference type="InterPro" id="IPR001584">
    <property type="entry name" value="Integrase_cat-core"/>
</dbReference>
<dbReference type="GO" id="GO:0015074">
    <property type="term" value="P:DNA integration"/>
    <property type="evidence" value="ECO:0007669"/>
    <property type="project" value="UniProtKB-KW"/>
</dbReference>
<protein>
    <submittedName>
        <fullName evidence="11">Integrase, catalytic core protein</fullName>
    </submittedName>
</protein>
<dbReference type="InterPro" id="IPR039537">
    <property type="entry name" value="Retrotran_Ty1/copia-like"/>
</dbReference>
<dbReference type="Gene3D" id="3.30.420.10">
    <property type="entry name" value="Ribonuclease H-like superfamily/Ribonuclease H"/>
    <property type="match status" value="1"/>
</dbReference>
<accession>A0A225W8U0</accession>
<dbReference type="STRING" id="4795.A0A225W8U0"/>
<keyword evidence="8" id="KW-0239">DNA-directed DNA polymerase</keyword>
<keyword evidence="1" id="KW-0540">Nuclease</keyword>
<dbReference type="GO" id="GO:0016787">
    <property type="term" value="F:hydrolase activity"/>
    <property type="evidence" value="ECO:0007669"/>
    <property type="project" value="UniProtKB-KW"/>
</dbReference>
<keyword evidence="3" id="KW-0255">Endonuclease</keyword>